<evidence type="ECO:0000259" key="1">
    <source>
        <dbReference type="PROSITE" id="PS51742"/>
    </source>
</evidence>
<sequence length="145" mass="15292">MSTTKPALSSGLFTAFRLKPGDNLTEGLRAAFAASGLEAMSVVTCVGSLTRVLIRHANRPDGTLYSGHFEITSLVGTIDAAGEHLHLTISDGDGRVFGGHLLPEGSAVYTTAEIVALALPEMRFSREPCADSGYDELVITNRIGD</sequence>
<dbReference type="SUPFAM" id="SSF117856">
    <property type="entry name" value="AF0104/ALDC/Ptd012-like"/>
    <property type="match status" value="1"/>
</dbReference>
<dbReference type="PANTHER" id="PTHR34988">
    <property type="entry name" value="PROTEIN, PUTATIVE-RELATED"/>
    <property type="match status" value="1"/>
</dbReference>
<comment type="caution">
    <text evidence="2">The sequence shown here is derived from an EMBL/GenBank/DDBJ whole genome shotgun (WGS) entry which is preliminary data.</text>
</comment>
<dbReference type="CDD" id="cd11378">
    <property type="entry name" value="DUF296"/>
    <property type="match status" value="1"/>
</dbReference>
<dbReference type="InterPro" id="IPR005175">
    <property type="entry name" value="PPC_dom"/>
</dbReference>
<dbReference type="RefSeq" id="WP_377688179.1">
    <property type="nucleotide sequence ID" value="NZ_JBHMDZ010000048.1"/>
</dbReference>
<accession>A0ABT8DD54</accession>
<evidence type="ECO:0000313" key="3">
    <source>
        <dbReference type="Proteomes" id="UP001243846"/>
    </source>
</evidence>
<dbReference type="PANTHER" id="PTHR34988:SF1">
    <property type="entry name" value="DNA-BINDING PROTEIN"/>
    <property type="match status" value="1"/>
</dbReference>
<dbReference type="Gene3D" id="3.30.1330.80">
    <property type="entry name" value="Hypothetical protein, similar to alpha- acetolactate decarboxylase, domain 2"/>
    <property type="match status" value="1"/>
</dbReference>
<dbReference type="EMBL" id="JAUFRC010000002">
    <property type="protein sequence ID" value="MDN3713798.1"/>
    <property type="molecule type" value="Genomic_DNA"/>
</dbReference>
<feature type="domain" description="PPC" evidence="1">
    <location>
        <begin position="8"/>
        <end position="140"/>
    </location>
</feature>
<reference evidence="3" key="1">
    <citation type="journal article" date="2019" name="Int. J. Syst. Evol. Microbiol.">
        <title>The Global Catalogue of Microorganisms (GCM) 10K type strain sequencing project: providing services to taxonomists for standard genome sequencing and annotation.</title>
        <authorList>
            <consortium name="The Broad Institute Genomics Platform"/>
            <consortium name="The Broad Institute Genome Sequencing Center for Infectious Disease"/>
            <person name="Wu L."/>
            <person name="Ma J."/>
        </authorList>
    </citation>
    <scope>NUCLEOTIDE SEQUENCE [LARGE SCALE GENOMIC DNA]</scope>
    <source>
        <strain evidence="3">CECT 8482</strain>
    </source>
</reference>
<dbReference type="PROSITE" id="PS51742">
    <property type="entry name" value="PPC"/>
    <property type="match status" value="1"/>
</dbReference>
<name>A0ABT8DD54_9RHOB</name>
<evidence type="ECO:0000313" key="2">
    <source>
        <dbReference type="EMBL" id="MDN3713798.1"/>
    </source>
</evidence>
<organism evidence="2 3">
    <name type="scientific">Paracoccus cavernae</name>
    <dbReference type="NCBI Taxonomy" id="1571207"/>
    <lineage>
        <taxon>Bacteria</taxon>
        <taxon>Pseudomonadati</taxon>
        <taxon>Pseudomonadota</taxon>
        <taxon>Alphaproteobacteria</taxon>
        <taxon>Rhodobacterales</taxon>
        <taxon>Paracoccaceae</taxon>
        <taxon>Paracoccus</taxon>
    </lineage>
</organism>
<keyword evidence="3" id="KW-1185">Reference proteome</keyword>
<protein>
    <submittedName>
        <fullName evidence="2">DUF296 domain-containing protein</fullName>
    </submittedName>
</protein>
<dbReference type="Proteomes" id="UP001243846">
    <property type="component" value="Unassembled WGS sequence"/>
</dbReference>
<proteinExistence type="predicted"/>
<dbReference type="Pfam" id="PF03479">
    <property type="entry name" value="PCC"/>
    <property type="match status" value="1"/>
</dbReference>
<gene>
    <name evidence="2" type="ORF">QWZ10_22250</name>
</gene>